<gene>
    <name evidence="1" type="ORF">QYB97_20940</name>
</gene>
<comment type="caution">
    <text evidence="1">The sequence shown here is derived from an EMBL/GenBank/DDBJ whole genome shotgun (WGS) entry which is preliminary data.</text>
</comment>
<dbReference type="EMBL" id="JAUHTR010000016">
    <property type="protein sequence ID" value="MDN4526962.1"/>
    <property type="molecule type" value="Genomic_DNA"/>
</dbReference>
<name>A0ABT8I1R6_9BACL</name>
<dbReference type="SFLD" id="SFLDS00003">
    <property type="entry name" value="Haloacid_Dehalogenase"/>
    <property type="match status" value="1"/>
</dbReference>
<dbReference type="NCBIfam" id="TIGR01484">
    <property type="entry name" value="HAD-SF-IIB"/>
    <property type="match status" value="1"/>
</dbReference>
<organism evidence="1 2">
    <name type="scientific">Fictibacillus fluitans</name>
    <dbReference type="NCBI Taxonomy" id="3058422"/>
    <lineage>
        <taxon>Bacteria</taxon>
        <taxon>Bacillati</taxon>
        <taxon>Bacillota</taxon>
        <taxon>Bacilli</taxon>
        <taxon>Bacillales</taxon>
        <taxon>Fictibacillaceae</taxon>
        <taxon>Fictibacillus</taxon>
    </lineage>
</organism>
<evidence type="ECO:0000313" key="1">
    <source>
        <dbReference type="EMBL" id="MDN4526962.1"/>
    </source>
</evidence>
<dbReference type="InterPro" id="IPR023214">
    <property type="entry name" value="HAD_sf"/>
</dbReference>
<protein>
    <submittedName>
        <fullName evidence="1">Cof-type HAD-IIB family hydrolase</fullName>
        <ecNumber evidence="1">3.1.3.-</ecNumber>
    </submittedName>
</protein>
<dbReference type="EC" id="3.1.3.-" evidence="1"/>
<sequence>MKGLEPLVRAVLSRLHQEYSLTERVYLSVRGGIALIYRMLVLDIDGTLLRSNFRMDKETREAIDYVRKKGVYVTLASGRNFPSTRKVAKALKLDGYLISQNGGFIAANQDEPFFESHFTKEDTLKVVSILENYNCHIRLVHERFSVGNQVQQKNQLVAKMTMGAGDPLFYPVTFTENLSHHVLEKEIMPSKIDVQFFEERERRSAEQHLKNHFSNFEYTSSTKCNFEITLPNVTKANALRMLGLKLDIAPEEMVAVGDSHNDREMIEMAGLGVAMGNAPEDVKHAANWITRTNDQLGVPYMIKEVFRKQLRVGLY</sequence>
<evidence type="ECO:0000313" key="2">
    <source>
        <dbReference type="Proteomes" id="UP001172721"/>
    </source>
</evidence>
<dbReference type="InterPro" id="IPR000150">
    <property type="entry name" value="Cof"/>
</dbReference>
<dbReference type="PANTHER" id="PTHR10000">
    <property type="entry name" value="PHOSPHOSERINE PHOSPHATASE"/>
    <property type="match status" value="1"/>
</dbReference>
<dbReference type="NCBIfam" id="TIGR00099">
    <property type="entry name" value="Cof-subfamily"/>
    <property type="match status" value="1"/>
</dbReference>
<dbReference type="InterPro" id="IPR006379">
    <property type="entry name" value="HAD-SF_hydro_IIB"/>
</dbReference>
<dbReference type="Gene3D" id="3.30.1240.10">
    <property type="match status" value="1"/>
</dbReference>
<dbReference type="Pfam" id="PF08282">
    <property type="entry name" value="Hydrolase_3"/>
    <property type="match status" value="1"/>
</dbReference>
<dbReference type="PROSITE" id="PS01229">
    <property type="entry name" value="COF_2"/>
    <property type="match status" value="1"/>
</dbReference>
<dbReference type="GO" id="GO:0016787">
    <property type="term" value="F:hydrolase activity"/>
    <property type="evidence" value="ECO:0007669"/>
    <property type="project" value="UniProtKB-KW"/>
</dbReference>
<keyword evidence="2" id="KW-1185">Reference proteome</keyword>
<dbReference type="PANTHER" id="PTHR10000:SF50">
    <property type="entry name" value="STRESS RESPONSE PROTEIN YHAX"/>
    <property type="match status" value="1"/>
</dbReference>
<dbReference type="Proteomes" id="UP001172721">
    <property type="component" value="Unassembled WGS sequence"/>
</dbReference>
<proteinExistence type="predicted"/>
<keyword evidence="1" id="KW-0378">Hydrolase</keyword>
<accession>A0ABT8I1R6</accession>
<dbReference type="SFLD" id="SFLDG01140">
    <property type="entry name" value="C2.B:_Phosphomannomutase_and_P"/>
    <property type="match status" value="1"/>
</dbReference>
<dbReference type="SUPFAM" id="SSF56784">
    <property type="entry name" value="HAD-like"/>
    <property type="match status" value="1"/>
</dbReference>
<dbReference type="InterPro" id="IPR036412">
    <property type="entry name" value="HAD-like_sf"/>
</dbReference>
<dbReference type="RefSeq" id="WP_301167978.1">
    <property type="nucleotide sequence ID" value="NZ_JAUHTR010000016.1"/>
</dbReference>
<dbReference type="Gene3D" id="3.40.50.1000">
    <property type="entry name" value="HAD superfamily/HAD-like"/>
    <property type="match status" value="1"/>
</dbReference>
<dbReference type="CDD" id="cd07516">
    <property type="entry name" value="HAD_Pase"/>
    <property type="match status" value="1"/>
</dbReference>
<reference evidence="1" key="1">
    <citation type="submission" date="2023-07" db="EMBL/GenBank/DDBJ databases">
        <title>Fictibacillus sp. isolated from freshwater pond.</title>
        <authorList>
            <person name="Kirdat K."/>
            <person name="Bhat A."/>
            <person name="Mourya A."/>
            <person name="Yadav A."/>
        </authorList>
    </citation>
    <scope>NUCLEOTIDE SEQUENCE</scope>
    <source>
        <strain evidence="1">NE201</strain>
    </source>
</reference>